<sequence length="70" mass="7964">MLKEIEAVNADTGTKEHFELHKVNQDKRGKIKSVELFQNGELVTYFKTGNAIFYSNTKSVSIPAYELEGR</sequence>
<evidence type="ECO:0000313" key="2">
    <source>
        <dbReference type="EMBL" id="SFK95368.1"/>
    </source>
</evidence>
<name>A0A0F7HLY0_9STAP</name>
<reference evidence="3" key="2">
    <citation type="submission" date="2015-04" db="EMBL/GenBank/DDBJ databases">
        <title>Complete genome sequence of Salinicoccus halodurans strain H3B36, isolated from the Qaidam basin of China.</title>
        <authorList>
            <person name="Ma Y."/>
            <person name="Jiang K."/>
            <person name="Xue Y."/>
        </authorList>
    </citation>
    <scope>NUCLEOTIDE SEQUENCE [LARGE SCALE GENOMIC DNA]</scope>
    <source>
        <strain evidence="3">H3B36</strain>
    </source>
</reference>
<dbReference type="OrthoDB" id="2390380at2"/>
<dbReference type="Proteomes" id="UP000034029">
    <property type="component" value="Chromosome"/>
</dbReference>
<protein>
    <submittedName>
        <fullName evidence="2">Uncharacterized protein</fullName>
    </submittedName>
</protein>
<dbReference type="AlphaFoldDB" id="A0A0F7HLY0"/>
<evidence type="ECO:0000313" key="3">
    <source>
        <dbReference type="Proteomes" id="UP000034029"/>
    </source>
</evidence>
<accession>A0A0F7HLY0</accession>
<dbReference type="EMBL" id="CP011366">
    <property type="protein sequence ID" value="AKG74393.1"/>
    <property type="molecule type" value="Genomic_DNA"/>
</dbReference>
<keyword evidence="3" id="KW-1185">Reference proteome</keyword>
<dbReference type="EMBL" id="FOTB01000006">
    <property type="protein sequence ID" value="SFK95368.1"/>
    <property type="molecule type" value="Genomic_DNA"/>
</dbReference>
<evidence type="ECO:0000313" key="4">
    <source>
        <dbReference type="Proteomes" id="UP000183090"/>
    </source>
</evidence>
<organism evidence="2 4">
    <name type="scientific">Salinicoccus halodurans</name>
    <dbReference type="NCBI Taxonomy" id="407035"/>
    <lineage>
        <taxon>Bacteria</taxon>
        <taxon>Bacillati</taxon>
        <taxon>Bacillota</taxon>
        <taxon>Bacilli</taxon>
        <taxon>Bacillales</taxon>
        <taxon>Staphylococcaceae</taxon>
        <taxon>Salinicoccus</taxon>
    </lineage>
</organism>
<gene>
    <name evidence="1" type="ORF">AAT16_09200</name>
    <name evidence="2" type="ORF">SAMN05216235_2738</name>
</gene>
<evidence type="ECO:0000313" key="1">
    <source>
        <dbReference type="EMBL" id="AKG74393.1"/>
    </source>
</evidence>
<proteinExistence type="predicted"/>
<dbReference type="Proteomes" id="UP000183090">
    <property type="component" value="Unassembled WGS sequence"/>
</dbReference>
<reference evidence="1 3" key="1">
    <citation type="journal article" date="2015" name="Int. J. Syst. Evol. Microbiol.">
        <title>Complete genome sequence of Salinicoccus halodurans H3B36, isolated from the Qaidam Basin in China.</title>
        <authorList>
            <person name="Jiang K."/>
            <person name="Xue Y."/>
            <person name="Ma Y."/>
        </authorList>
    </citation>
    <scope>NUCLEOTIDE SEQUENCE [LARGE SCALE GENOMIC DNA]</scope>
    <source>
        <strain evidence="1 3">H3B36</strain>
    </source>
</reference>
<dbReference type="KEGG" id="shv:AAT16_09200"/>
<reference evidence="2 4" key="3">
    <citation type="submission" date="2016-10" db="EMBL/GenBank/DDBJ databases">
        <authorList>
            <person name="Varghese N."/>
            <person name="Submissions S."/>
        </authorList>
    </citation>
    <scope>NUCLEOTIDE SEQUENCE [LARGE SCALE GENOMIC DNA]</scope>
    <source>
        <strain evidence="2 4">CGMCC 1.6501</strain>
    </source>
</reference>
<dbReference type="RefSeq" id="WP_046790575.1">
    <property type="nucleotide sequence ID" value="NZ_CP011366.1"/>
</dbReference>